<dbReference type="Gene3D" id="3.40.50.150">
    <property type="entry name" value="Vaccinia Virus protein VP39"/>
    <property type="match status" value="1"/>
</dbReference>
<feature type="region of interest" description="N-terminal hotdog fold" evidence="8">
    <location>
        <begin position="913"/>
        <end position="1036"/>
    </location>
</feature>
<dbReference type="CDD" id="cd05195">
    <property type="entry name" value="enoyl_red"/>
    <property type="match status" value="1"/>
</dbReference>
<dbReference type="InterPro" id="IPR014031">
    <property type="entry name" value="Ketoacyl_synth_C"/>
</dbReference>
<dbReference type="PROSITE" id="PS00012">
    <property type="entry name" value="PHOSPHOPANTETHEINE"/>
    <property type="match status" value="1"/>
</dbReference>
<dbReference type="Gene3D" id="3.40.47.10">
    <property type="match status" value="1"/>
</dbReference>
<dbReference type="InterPro" id="IPR014030">
    <property type="entry name" value="Ketoacyl_synth_N"/>
</dbReference>
<proteinExistence type="predicted"/>
<sequence length="2507" mass="268491">MSELSPLKRAFLALEEAEARAKRLEEASRAPIAIIGQSCRVPGADSPEAFWQLLETGTDATGTIPADRWDHGKYYTTDPDQPGGIATNRGGFLDTVDRFDANLFGIAPREARSMDPQQRLFLETAWEALENAGVAPDSLSGTKTGVFCGVTGSDYAYMQLALQDPETLDAHFTSGIAHSIVSGRLSYLLGLQGPSITLDTACSSSLVAIHEAVQSLRRGETRMALAGGVNKILAPEIFVALSRAHMLAPDGRCKTFDASADGFARGEGCGVIVLKRLKDAQADGDRVLAIIRGSAINQDGPSSGLTAPNGPAQEAVIKAALVDAGIETSDLGYLEAHGTGTSLGDPQEMRAIGNVFTSDRAAPLIVGSVKTNIGHLEAAAGVTGVIKLVLMLNAKRIPPHLHFNTPSPHIPWHNLPVRIPTRAEPWETVNGRRIASVSSFGFSGTNAHVVLEEAAPHDISEACNEPSIIVVSAASEESLRELALRHAETLAAPKTSPVRDICRTANAGRAQLSYRAVVSGSTQTELRAGFLQLADSDDLITGPVRSKPKVAFLFTGQGAQFIGMGRDLYTRIPVFKATLDAASERLKGQLEVPLLDVIFGSSQNDSLLDQTRYTQPALFAIEYALYRMWQSWGIEPDLVIGHSIGEYTAACVAGILSFEDGLDLVAERGRLMNALPSGGGMMSVNASENLVRSYLPSTVNIAAVNGPEQTVVAGPTDALAAVEKQLALDGIHYRTLPVSHAFHSSLMDPVLDAFEKRAGEVSFSSPSIRLISNITGTTADPNTICTPAYWRQHIRESVRFSDGVAALAEHGAQIYVEIGPQPVLTALSRETLETRTLSEPASFLTSMRRGRNEWEQVQSALGSLWQQGVPINWPAVEKIRGGVITDVPTYPFARERHWIPAKKNLQIEAASSGSLIGHSIPTAASDKIWQGRVSTRSHLWLSDHVVGDNLIVPGAAMLSMMAAAGLAVSKSTGPVSLEDIIIETPLSISGDGGATQLQTLCQSTDGNLSVNSLCPDSKDTWTRHASAHLMGGRSDSPAALHPDSMTKSDESEIDTEHFYADLQKRGIELGKYFRVLSQIHAHKECASAYVTLPEQTLVDADLPVHPLILDGCLQVAAATHPVQSADQQAFLPFAIDRFSIFSTPGRRVWAQATVRVEGPDMLSADITGYAEDGTVVMELSGVRFRKLDPVLSLTAAGQPLSTALYELGWLPQLPLQTVQDLSNIAAQHAGALAKEAGLEDYDPFVRRLEEVCIDFVRNTFGSLGWKPSVGESFDAAALANELHILPRHHRLFNRMLEILAEAGDMQRTVEGWLVKRALRQTEFSELANSLRKSSPPKAAPELDIVLRAQSGFTQALVGECDPLELLFPSGSTEANEALYRDVPTSIYFNGLIADMVADLASQGRLPRILEIGGGTGGTTARIVKKIDPETDYTFTDIGQSFVDRARNRFGHRPGMHFKTVDLERDLTEQGIEPSSIDVVIGANVIHATKNLGETLQRLKKVMSSTGKLIMLEVTKPQRWFDLTVGLTPGWWAYEDTDLRSNTPLLEKSAWIELLKHTGFSDVAAIDGDPGTPGCRGSQAILVASASKRSARWAIASSNRSLANALAEGLVIGGQSASVFLRTSVADFEAFLKENQAFDEIVIVDDAASTNISDRFASTLTAVQTALKASPTSGLTLLTRGGEDVTGVESKLNPAGAATGGLARSVPLEMPELQCRRIDYDPDSEDSGMIVAALLGQDKEPDVAIRDGNRYVARLQPWRPKTFTKESSNSWQLVNSAPGTLDQLERQPMQRREPGPGEIEVAVEATGLNFRDVLNALGEYPGSPPLGGECAGRVVAIGEGVNGFQLDDSVVALTSGAFASHVTLPAALAAHLPDEFNMFDGAAFAIPFVTAEYCLRELGQIKAGDRVLIHAAAGGVGMAAMQIARIAGAEIFATAGNPEKRALVSRLGAKLVMDSRSPDFADEVLKATDGLGVDVVLNALTGELIDASMRVLVKGGRFIELGVRDVRHEGSPAYKKSEFQYHPVNWGHIADNDPTYIGGILQRVVAGFNKGTFTSLPQHNFGPDRLIDAFRLMAQAGHIGKIVIGAQEMPRTSIRTTGTYLVTGGLSGIGLDTVRRLAEEGAGRIIATARSEPSSEAEAELEKLRSKGARVESHSVDVTCESAMERLFARIREDGPPLRGIIHSAGLLADAGIQQQSAETVRTVMAPKVDGTYILEKLSRGDPIDIFCAYSSLAAVLGSPTQSNHSGANAALGSIMRERNRRGLPGLAIDWGPWSDIGAAAGNTTLDRLSEQGIAALTPAEGRAASAYLMNVASGQVAVAPINWQKLSEWRGDKANPVFSHLIKRDHSASNTNAASVSSTGARGRTVDESAQVDLVDLITSAANDQKRKVLDKFVEDMLRTTFALPADRKIDPDMPFGEMGLDSLLAIELRNRLGRALGRKLPATLLFESPTINTLGDTLIAEFIEPTTGLTVALSSQSAGVSVFDGIEDLSDEELDIMLGLNAGDDK</sequence>
<dbReference type="InterPro" id="IPR036291">
    <property type="entry name" value="NAD(P)-bd_dom_sf"/>
</dbReference>
<reference evidence="13 14" key="1">
    <citation type="journal article" date="2014" name="Antonie Van Leeuwenhoek">
        <title>Hyphomonas beringensis sp. nov. and Hyphomonas chukchiensis sp. nov., isolated from surface seawater of the Bering Sea and Chukchi Sea.</title>
        <authorList>
            <person name="Li C."/>
            <person name="Lai Q."/>
            <person name="Li G."/>
            <person name="Dong C."/>
            <person name="Wang J."/>
            <person name="Liao Y."/>
            <person name="Shao Z."/>
        </authorList>
    </citation>
    <scope>NUCLEOTIDE SEQUENCE [LARGE SCALE GENOMIC DNA]</scope>
    <source>
        <strain evidence="13 14">SCH89</strain>
    </source>
</reference>
<comment type="caution">
    <text evidence="13">The sequence shown here is derived from an EMBL/GenBank/DDBJ whole genome shotgun (WGS) entry which is preliminary data.</text>
</comment>
<dbReference type="RefSeq" id="WP_156950509.1">
    <property type="nucleotide sequence ID" value="NZ_ARYL01000028.1"/>
</dbReference>
<dbReference type="InterPro" id="IPR020807">
    <property type="entry name" value="PKS_DH"/>
</dbReference>
<feature type="domain" description="PKS/mFAS DH" evidence="12">
    <location>
        <begin position="913"/>
        <end position="1193"/>
    </location>
</feature>
<evidence type="ECO:0000259" key="11">
    <source>
        <dbReference type="PROSITE" id="PS52004"/>
    </source>
</evidence>
<dbReference type="FunFam" id="3.40.47.10:FF:000019">
    <property type="entry name" value="Polyketide synthase type I"/>
    <property type="match status" value="1"/>
</dbReference>
<evidence type="ECO:0000313" key="13">
    <source>
        <dbReference type="EMBL" id="KDA01429.1"/>
    </source>
</evidence>
<dbReference type="Gene3D" id="3.10.129.110">
    <property type="entry name" value="Polyketide synthase dehydratase"/>
    <property type="match status" value="1"/>
</dbReference>
<dbReference type="InterPro" id="IPR002364">
    <property type="entry name" value="Quin_OxRdtase/zeta-crystal_CS"/>
</dbReference>
<dbReference type="GO" id="GO:0004315">
    <property type="term" value="F:3-oxoacyl-[acyl-carrier-protein] synthase activity"/>
    <property type="evidence" value="ECO:0007669"/>
    <property type="project" value="InterPro"/>
</dbReference>
<dbReference type="InterPro" id="IPR013217">
    <property type="entry name" value="Methyltransf_12"/>
</dbReference>
<dbReference type="Pfam" id="PF08659">
    <property type="entry name" value="KR"/>
    <property type="match status" value="1"/>
</dbReference>
<dbReference type="SMART" id="SM00822">
    <property type="entry name" value="PKS_KR"/>
    <property type="match status" value="1"/>
</dbReference>
<dbReference type="InterPro" id="IPR013149">
    <property type="entry name" value="ADH-like_C"/>
</dbReference>
<dbReference type="SMART" id="SM00823">
    <property type="entry name" value="PKS_PP"/>
    <property type="match status" value="1"/>
</dbReference>
<dbReference type="Pfam" id="PF00698">
    <property type="entry name" value="Acyl_transf_1"/>
    <property type="match status" value="1"/>
</dbReference>
<dbReference type="PROSITE" id="PS50075">
    <property type="entry name" value="CARRIER"/>
    <property type="match status" value="1"/>
</dbReference>
<dbReference type="eggNOG" id="COG3321">
    <property type="taxonomic scope" value="Bacteria"/>
</dbReference>
<dbReference type="SUPFAM" id="SSF53335">
    <property type="entry name" value="S-adenosyl-L-methionine-dependent methyltransferases"/>
    <property type="match status" value="1"/>
</dbReference>
<dbReference type="PANTHER" id="PTHR43775:SF37">
    <property type="entry name" value="SI:DKEY-61P9.11"/>
    <property type="match status" value="1"/>
</dbReference>
<dbReference type="SMART" id="SM00825">
    <property type="entry name" value="PKS_KS"/>
    <property type="match status" value="1"/>
</dbReference>
<gene>
    <name evidence="13" type="ORF">HOC_15537</name>
</gene>
<keyword evidence="1" id="KW-0596">Phosphopantetheine</keyword>
<dbReference type="InterPro" id="IPR050091">
    <property type="entry name" value="PKS_NRPS_Biosynth_Enz"/>
</dbReference>
<dbReference type="InterPro" id="IPR014043">
    <property type="entry name" value="Acyl_transferase_dom"/>
</dbReference>
<dbReference type="GO" id="GO:0006633">
    <property type="term" value="P:fatty acid biosynthetic process"/>
    <property type="evidence" value="ECO:0007669"/>
    <property type="project" value="InterPro"/>
</dbReference>
<dbReference type="PROSITE" id="PS01162">
    <property type="entry name" value="QOR_ZETA_CRYSTAL"/>
    <property type="match status" value="1"/>
</dbReference>
<dbReference type="PATRIC" id="fig|1280953.3.peg.3120"/>
<dbReference type="PROSITE" id="PS52004">
    <property type="entry name" value="KS3_2"/>
    <property type="match status" value="1"/>
</dbReference>
<dbReference type="InterPro" id="IPR020806">
    <property type="entry name" value="PKS_PP-bd"/>
</dbReference>
<dbReference type="Gene3D" id="3.30.70.3290">
    <property type="match status" value="1"/>
</dbReference>
<feature type="region of interest" description="C-terminal hotdog fold" evidence="8">
    <location>
        <begin position="1050"/>
        <end position="1193"/>
    </location>
</feature>
<dbReference type="InterPro" id="IPR011032">
    <property type="entry name" value="GroES-like_sf"/>
</dbReference>
<feature type="active site" description="Proton donor; for dehydratase activity" evidence="8">
    <location>
        <position position="1110"/>
    </location>
</feature>
<dbReference type="Gene3D" id="3.40.366.10">
    <property type="entry name" value="Malonyl-Coenzyme A Acyl Carrier Protein, domain 2"/>
    <property type="match status" value="1"/>
</dbReference>
<feature type="domain" description="Ketosynthase family 3 (KS3)" evidence="11">
    <location>
        <begin position="29"/>
        <end position="453"/>
    </location>
</feature>
<dbReference type="SUPFAM" id="SSF47336">
    <property type="entry name" value="ACP-like"/>
    <property type="match status" value="1"/>
</dbReference>
<keyword evidence="6" id="KW-0012">Acyltransferase</keyword>
<dbReference type="InterPro" id="IPR036736">
    <property type="entry name" value="ACP-like_sf"/>
</dbReference>
<dbReference type="OrthoDB" id="9778690at2"/>
<evidence type="ECO:0000256" key="1">
    <source>
        <dbReference type="ARBA" id="ARBA00022450"/>
    </source>
</evidence>
<feature type="domain" description="Carrier" evidence="10">
    <location>
        <begin position="2388"/>
        <end position="2463"/>
    </location>
</feature>
<dbReference type="Gene3D" id="3.40.50.720">
    <property type="entry name" value="NAD(P)-binding Rossmann-like Domain"/>
    <property type="match status" value="3"/>
</dbReference>
<comment type="function">
    <text evidence="7">Involved in production of the polyketide antibiotic thailandamide.</text>
</comment>
<dbReference type="SMART" id="SM00829">
    <property type="entry name" value="PKS_ER"/>
    <property type="match status" value="1"/>
</dbReference>
<name>A0A059G3Z3_9PROT</name>
<evidence type="ECO:0000259" key="10">
    <source>
        <dbReference type="PROSITE" id="PS50075"/>
    </source>
</evidence>
<dbReference type="Proteomes" id="UP000024942">
    <property type="component" value="Unassembled WGS sequence"/>
</dbReference>
<evidence type="ECO:0000256" key="9">
    <source>
        <dbReference type="SAM" id="MobiDB-lite"/>
    </source>
</evidence>
<dbReference type="InterPro" id="IPR032821">
    <property type="entry name" value="PKS_assoc"/>
</dbReference>
<keyword evidence="2" id="KW-0597">Phosphoprotein</keyword>
<dbReference type="Pfam" id="PF16197">
    <property type="entry name" value="KAsynt_C_assoc"/>
    <property type="match status" value="1"/>
</dbReference>
<dbReference type="GO" id="GO:0016491">
    <property type="term" value="F:oxidoreductase activity"/>
    <property type="evidence" value="ECO:0007669"/>
    <property type="project" value="InterPro"/>
</dbReference>
<dbReference type="Pfam" id="PF00109">
    <property type="entry name" value="ketoacyl-synt"/>
    <property type="match status" value="1"/>
</dbReference>
<dbReference type="InterPro" id="IPR013154">
    <property type="entry name" value="ADH-like_N"/>
</dbReference>
<feature type="region of interest" description="Disordered" evidence="9">
    <location>
        <begin position="1032"/>
        <end position="1052"/>
    </location>
</feature>
<dbReference type="InterPro" id="IPR057326">
    <property type="entry name" value="KR_dom"/>
</dbReference>
<dbReference type="Pfam" id="PF02801">
    <property type="entry name" value="Ketoacyl-synt_C"/>
    <property type="match status" value="1"/>
</dbReference>
<dbReference type="CDD" id="cd08955">
    <property type="entry name" value="KR_2_FAS_SDR_x"/>
    <property type="match status" value="1"/>
</dbReference>
<dbReference type="EMBL" id="ARYL01000028">
    <property type="protein sequence ID" value="KDA01429.1"/>
    <property type="molecule type" value="Genomic_DNA"/>
</dbReference>
<evidence type="ECO:0000256" key="8">
    <source>
        <dbReference type="PROSITE-ProRule" id="PRU01363"/>
    </source>
</evidence>
<dbReference type="SMART" id="SM00827">
    <property type="entry name" value="PKS_AT"/>
    <property type="match status" value="1"/>
</dbReference>
<protein>
    <submittedName>
        <fullName evidence="13">Polyketide synthase</fullName>
    </submittedName>
</protein>
<dbReference type="SUPFAM" id="SSF51735">
    <property type="entry name" value="NAD(P)-binding Rossmann-fold domains"/>
    <property type="match status" value="3"/>
</dbReference>
<dbReference type="Pfam" id="PF00107">
    <property type="entry name" value="ADH_zinc_N"/>
    <property type="match status" value="1"/>
</dbReference>
<dbReference type="PROSITE" id="PS52019">
    <property type="entry name" value="PKS_MFAS_DH"/>
    <property type="match status" value="1"/>
</dbReference>
<evidence type="ECO:0000259" key="12">
    <source>
        <dbReference type="PROSITE" id="PS52019"/>
    </source>
</evidence>
<evidence type="ECO:0000313" key="14">
    <source>
        <dbReference type="Proteomes" id="UP000024942"/>
    </source>
</evidence>
<dbReference type="FunFam" id="3.40.366.10:FF:000002">
    <property type="entry name" value="Probable polyketide synthase 2"/>
    <property type="match status" value="1"/>
</dbReference>
<keyword evidence="5" id="KW-0511">Multifunctional enzyme</keyword>
<dbReference type="InterPro" id="IPR016035">
    <property type="entry name" value="Acyl_Trfase/lysoPLipase"/>
</dbReference>
<dbReference type="InterPro" id="IPR049900">
    <property type="entry name" value="PKS_mFAS_DH"/>
</dbReference>
<evidence type="ECO:0000256" key="4">
    <source>
        <dbReference type="ARBA" id="ARBA00022857"/>
    </source>
</evidence>
<keyword evidence="3" id="KW-0808">Transferase</keyword>
<dbReference type="Pfam" id="PF00550">
    <property type="entry name" value="PP-binding"/>
    <property type="match status" value="1"/>
</dbReference>
<dbReference type="SUPFAM" id="SSF50129">
    <property type="entry name" value="GroES-like"/>
    <property type="match status" value="1"/>
</dbReference>
<dbReference type="SUPFAM" id="SSF55048">
    <property type="entry name" value="Probable ACP-binding domain of malonyl-CoA ACP transacylase"/>
    <property type="match status" value="1"/>
</dbReference>
<dbReference type="InterPro" id="IPR049551">
    <property type="entry name" value="PKS_DH_C"/>
</dbReference>
<dbReference type="InterPro" id="IPR013968">
    <property type="entry name" value="PKS_KR"/>
</dbReference>
<dbReference type="SMART" id="SM00826">
    <property type="entry name" value="PKS_DH"/>
    <property type="match status" value="1"/>
</dbReference>
<dbReference type="InterPro" id="IPR042104">
    <property type="entry name" value="PKS_dehydratase_sf"/>
</dbReference>
<evidence type="ECO:0000256" key="6">
    <source>
        <dbReference type="ARBA" id="ARBA00023315"/>
    </source>
</evidence>
<dbReference type="GO" id="GO:0004312">
    <property type="term" value="F:fatty acid synthase activity"/>
    <property type="evidence" value="ECO:0007669"/>
    <property type="project" value="TreeGrafter"/>
</dbReference>
<dbReference type="InterPro" id="IPR020841">
    <property type="entry name" value="PKS_Beta-ketoAc_synthase_dom"/>
</dbReference>
<dbReference type="Gene3D" id="1.10.1200.10">
    <property type="entry name" value="ACP-like"/>
    <property type="match status" value="1"/>
</dbReference>
<dbReference type="Pfam" id="PF14765">
    <property type="entry name" value="PS-DH"/>
    <property type="match status" value="1"/>
</dbReference>
<dbReference type="Pfam" id="PF08240">
    <property type="entry name" value="ADH_N"/>
    <property type="match status" value="1"/>
</dbReference>
<dbReference type="Pfam" id="PF08242">
    <property type="entry name" value="Methyltransf_12"/>
    <property type="match status" value="1"/>
</dbReference>
<keyword evidence="4" id="KW-0521">NADP</keyword>
<dbReference type="InterPro" id="IPR001227">
    <property type="entry name" value="Ac_transferase_dom_sf"/>
</dbReference>
<dbReference type="Gene3D" id="3.90.180.10">
    <property type="entry name" value="Medium-chain alcohol dehydrogenases, catalytic domain"/>
    <property type="match status" value="1"/>
</dbReference>
<feature type="active site" description="Proton acceptor; for dehydratase activity" evidence="8">
    <location>
        <position position="944"/>
    </location>
</feature>
<dbReference type="InterPro" id="IPR020843">
    <property type="entry name" value="ER"/>
</dbReference>
<dbReference type="SUPFAM" id="SSF52151">
    <property type="entry name" value="FabD/lysophospholipase-like"/>
    <property type="match status" value="1"/>
</dbReference>
<dbReference type="InterPro" id="IPR016036">
    <property type="entry name" value="Malonyl_transacylase_ACP-bd"/>
</dbReference>
<accession>A0A059G3Z3</accession>
<dbReference type="InterPro" id="IPR016039">
    <property type="entry name" value="Thiolase-like"/>
</dbReference>
<dbReference type="InterPro" id="IPR049552">
    <property type="entry name" value="PKS_DH_N"/>
</dbReference>
<dbReference type="GO" id="GO:0031177">
    <property type="term" value="F:phosphopantetheine binding"/>
    <property type="evidence" value="ECO:0007669"/>
    <property type="project" value="InterPro"/>
</dbReference>
<organism evidence="13 14">
    <name type="scientific">Hyphomonas oceanitis SCH89</name>
    <dbReference type="NCBI Taxonomy" id="1280953"/>
    <lineage>
        <taxon>Bacteria</taxon>
        <taxon>Pseudomonadati</taxon>
        <taxon>Pseudomonadota</taxon>
        <taxon>Alphaproteobacteria</taxon>
        <taxon>Hyphomonadales</taxon>
        <taxon>Hyphomonadaceae</taxon>
        <taxon>Hyphomonas</taxon>
    </lineage>
</organism>
<dbReference type="FunFam" id="3.40.50.720:FF:000209">
    <property type="entry name" value="Polyketide synthase Pks12"/>
    <property type="match status" value="1"/>
</dbReference>
<dbReference type="Pfam" id="PF21089">
    <property type="entry name" value="PKS_DH_N"/>
    <property type="match status" value="1"/>
</dbReference>
<dbReference type="InterPro" id="IPR006162">
    <property type="entry name" value="Ppantetheine_attach_site"/>
</dbReference>
<dbReference type="SUPFAM" id="SSF53901">
    <property type="entry name" value="Thiolase-like"/>
    <property type="match status" value="1"/>
</dbReference>
<keyword evidence="14" id="KW-1185">Reference proteome</keyword>
<evidence type="ECO:0000256" key="2">
    <source>
        <dbReference type="ARBA" id="ARBA00022553"/>
    </source>
</evidence>
<dbReference type="SMART" id="SM01294">
    <property type="entry name" value="PKS_PP_betabranch"/>
    <property type="match status" value="1"/>
</dbReference>
<dbReference type="InterPro" id="IPR009081">
    <property type="entry name" value="PP-bd_ACP"/>
</dbReference>
<evidence type="ECO:0000256" key="7">
    <source>
        <dbReference type="ARBA" id="ARBA00054155"/>
    </source>
</evidence>
<dbReference type="InterPro" id="IPR029063">
    <property type="entry name" value="SAM-dependent_MTases_sf"/>
</dbReference>
<dbReference type="GO" id="GO:0008270">
    <property type="term" value="F:zinc ion binding"/>
    <property type="evidence" value="ECO:0007669"/>
    <property type="project" value="InterPro"/>
</dbReference>
<dbReference type="PROSITE" id="PS00606">
    <property type="entry name" value="KS3_1"/>
    <property type="match status" value="1"/>
</dbReference>
<dbReference type="InterPro" id="IPR018201">
    <property type="entry name" value="Ketoacyl_synth_AS"/>
</dbReference>
<dbReference type="CDD" id="cd00833">
    <property type="entry name" value="PKS"/>
    <property type="match status" value="1"/>
</dbReference>
<evidence type="ECO:0000256" key="3">
    <source>
        <dbReference type="ARBA" id="ARBA00022679"/>
    </source>
</evidence>
<dbReference type="PANTHER" id="PTHR43775">
    <property type="entry name" value="FATTY ACID SYNTHASE"/>
    <property type="match status" value="1"/>
</dbReference>
<dbReference type="STRING" id="1280953.HOC_15537"/>
<evidence type="ECO:0000256" key="5">
    <source>
        <dbReference type="ARBA" id="ARBA00023268"/>
    </source>
</evidence>